<evidence type="ECO:0000313" key="1">
    <source>
        <dbReference type="EMBL" id="MEW9265044.1"/>
    </source>
</evidence>
<dbReference type="Gene3D" id="3.40.50.1000">
    <property type="entry name" value="HAD superfamily/HAD-like"/>
    <property type="match status" value="1"/>
</dbReference>
<name>A0ABV3P5Z6_9ACTN</name>
<gene>
    <name evidence="1" type="ORF">AB1207_09815</name>
</gene>
<organism evidence="1 2">
    <name type="scientific">Kineococcus endophyticus</name>
    <dbReference type="NCBI Taxonomy" id="1181883"/>
    <lineage>
        <taxon>Bacteria</taxon>
        <taxon>Bacillati</taxon>
        <taxon>Actinomycetota</taxon>
        <taxon>Actinomycetes</taxon>
        <taxon>Kineosporiales</taxon>
        <taxon>Kineosporiaceae</taxon>
        <taxon>Kineococcus</taxon>
    </lineage>
</organism>
<dbReference type="SFLD" id="SFLDS00003">
    <property type="entry name" value="Haloacid_Dehalogenase"/>
    <property type="match status" value="1"/>
</dbReference>
<dbReference type="SFLD" id="SFLDG01129">
    <property type="entry name" value="C1.5:_HAD__Beta-PGM__Phosphata"/>
    <property type="match status" value="1"/>
</dbReference>
<dbReference type="RefSeq" id="WP_367637952.1">
    <property type="nucleotide sequence ID" value="NZ_JBFNQN010000006.1"/>
</dbReference>
<keyword evidence="2" id="KW-1185">Reference proteome</keyword>
<proteinExistence type="predicted"/>
<dbReference type="GO" id="GO:0016787">
    <property type="term" value="F:hydrolase activity"/>
    <property type="evidence" value="ECO:0007669"/>
    <property type="project" value="UniProtKB-KW"/>
</dbReference>
<keyword evidence="1" id="KW-0378">Hydrolase</keyword>
<dbReference type="SUPFAM" id="SSF56784">
    <property type="entry name" value="HAD-like"/>
    <property type="match status" value="1"/>
</dbReference>
<dbReference type="Proteomes" id="UP001555826">
    <property type="component" value="Unassembled WGS sequence"/>
</dbReference>
<dbReference type="EMBL" id="JBFNQN010000006">
    <property type="protein sequence ID" value="MEW9265044.1"/>
    <property type="molecule type" value="Genomic_DNA"/>
</dbReference>
<dbReference type="InterPro" id="IPR023214">
    <property type="entry name" value="HAD_sf"/>
</dbReference>
<dbReference type="InterPro" id="IPR050155">
    <property type="entry name" value="HAD-like_hydrolase_sf"/>
</dbReference>
<accession>A0ABV3P5Z6</accession>
<reference evidence="1 2" key="1">
    <citation type="submission" date="2024-07" db="EMBL/GenBank/DDBJ databases">
        <authorList>
            <person name="Thanompreechachai J."/>
            <person name="Duangmal K."/>
        </authorList>
    </citation>
    <scope>NUCLEOTIDE SEQUENCE [LARGE SCALE GENOMIC DNA]</scope>
    <source>
        <strain evidence="1 2">KCTC 19886</strain>
    </source>
</reference>
<protein>
    <submittedName>
        <fullName evidence="1">HAD family hydrolase</fullName>
    </submittedName>
</protein>
<comment type="caution">
    <text evidence="1">The sequence shown here is derived from an EMBL/GenBank/DDBJ whole genome shotgun (WGS) entry which is preliminary data.</text>
</comment>
<dbReference type="Pfam" id="PF00702">
    <property type="entry name" value="Hydrolase"/>
    <property type="match status" value="1"/>
</dbReference>
<dbReference type="PANTHER" id="PTHR43434:SF19">
    <property type="entry name" value="PHOSPHONOACETALDEHYDE HYDROLASE"/>
    <property type="match status" value="1"/>
</dbReference>
<sequence length="222" mass="22608">MTRTELLVLDLAGTTVQDDGVVERAFALAHERTGIARGMPWPQALAHVRATMGQSKLDVFTHLGGGDVAAAARAATAFEDAYAELVAADGVQEVSGATQFLRDVAGRGIRVVLTTGFAPATRDVLVDALGWRDLVDGALSPADVGRGRPAPDLVLAAALRTQVSAISAVAAAGDTVSDVRSGLNAGAGLVVGVLTGAHDRPALEEAGAHLVLPDVTALLGHL</sequence>
<dbReference type="InterPro" id="IPR036412">
    <property type="entry name" value="HAD-like_sf"/>
</dbReference>
<dbReference type="PANTHER" id="PTHR43434">
    <property type="entry name" value="PHOSPHOGLYCOLATE PHOSPHATASE"/>
    <property type="match status" value="1"/>
</dbReference>
<evidence type="ECO:0000313" key="2">
    <source>
        <dbReference type="Proteomes" id="UP001555826"/>
    </source>
</evidence>